<keyword evidence="7" id="KW-0732">Signal</keyword>
<organism evidence="8 9">
    <name type="scientific">Formivibrio citricus</name>
    <dbReference type="NCBI Taxonomy" id="83765"/>
    <lineage>
        <taxon>Bacteria</taxon>
        <taxon>Pseudomonadati</taxon>
        <taxon>Pseudomonadota</taxon>
        <taxon>Betaproteobacteria</taxon>
        <taxon>Neisseriales</taxon>
        <taxon>Chitinibacteraceae</taxon>
        <taxon>Formivibrio</taxon>
    </lineage>
</organism>
<feature type="chain" id="PRO_5017376907" evidence="7">
    <location>
        <begin position="26"/>
        <end position="279"/>
    </location>
</feature>
<keyword evidence="6" id="KW-0325">Glycoprotein</keyword>
<gene>
    <name evidence="8" type="ORF">SAMN05660284_01950</name>
</gene>
<evidence type="ECO:0000256" key="3">
    <source>
        <dbReference type="ARBA" id="ARBA00022759"/>
    </source>
</evidence>
<dbReference type="OrthoDB" id="267579at2"/>
<dbReference type="Pfam" id="PF02265">
    <property type="entry name" value="S1-P1_nuclease"/>
    <property type="match status" value="1"/>
</dbReference>
<keyword evidence="9" id="KW-1185">Reference proteome</keyword>
<accession>A0A1I5APY1</accession>
<protein>
    <submittedName>
        <fullName evidence="8">S1/P1 Nuclease</fullName>
    </submittedName>
</protein>
<dbReference type="InterPro" id="IPR003154">
    <property type="entry name" value="S1/P1nuclease"/>
</dbReference>
<dbReference type="GO" id="GO:0004519">
    <property type="term" value="F:endonuclease activity"/>
    <property type="evidence" value="ECO:0007669"/>
    <property type="project" value="UniProtKB-KW"/>
</dbReference>
<evidence type="ECO:0000256" key="5">
    <source>
        <dbReference type="ARBA" id="ARBA00023157"/>
    </source>
</evidence>
<dbReference type="SUPFAM" id="SSF48537">
    <property type="entry name" value="Phospholipase C/P1 nuclease"/>
    <property type="match status" value="1"/>
</dbReference>
<evidence type="ECO:0000313" key="8">
    <source>
        <dbReference type="EMBL" id="SFN64497.1"/>
    </source>
</evidence>
<dbReference type="EMBL" id="FOVE01000014">
    <property type="protein sequence ID" value="SFN64497.1"/>
    <property type="molecule type" value="Genomic_DNA"/>
</dbReference>
<dbReference type="Gene3D" id="1.10.575.10">
    <property type="entry name" value="P1 Nuclease"/>
    <property type="match status" value="1"/>
</dbReference>
<evidence type="ECO:0000256" key="6">
    <source>
        <dbReference type="ARBA" id="ARBA00023180"/>
    </source>
</evidence>
<sequence>MQTPNMKRLLPLFATLLLLSPQAYAWGRKGHAAIADLATANLTPAAQAQVTELLKGDLDAEGKLSGRTTLAEVASWADEIRDVAPKGTYKSWHTRSNPVCGEGLGGCKRGECVDRKLVEYTAILKDRSQPHRARNEALKWVVHLIGDLHMPLHSGSNKDSAGQKIEVRLVNLKTGKNPTLHTVWDSELAVLALKQGPLAAKLTTSASLTEDAPEQWMQESRAIARKHAYDPLPGFACGNPFSDTVELDKRYQQQAIPVIREQMTRAGLRLAQWLNQTLR</sequence>
<evidence type="ECO:0000256" key="2">
    <source>
        <dbReference type="ARBA" id="ARBA00022723"/>
    </source>
</evidence>
<dbReference type="InterPro" id="IPR008947">
    <property type="entry name" value="PLipase_C/P1_nuclease_dom_sf"/>
</dbReference>
<dbReference type="STRING" id="83765.SAMN05660284_01950"/>
<dbReference type="GO" id="GO:0003676">
    <property type="term" value="F:nucleic acid binding"/>
    <property type="evidence" value="ECO:0007669"/>
    <property type="project" value="InterPro"/>
</dbReference>
<feature type="signal peptide" evidence="7">
    <location>
        <begin position="1"/>
        <end position="25"/>
    </location>
</feature>
<evidence type="ECO:0000256" key="1">
    <source>
        <dbReference type="ARBA" id="ARBA00022722"/>
    </source>
</evidence>
<dbReference type="AlphaFoldDB" id="A0A1I5APY1"/>
<dbReference type="GO" id="GO:0046872">
    <property type="term" value="F:metal ion binding"/>
    <property type="evidence" value="ECO:0007669"/>
    <property type="project" value="UniProtKB-KW"/>
</dbReference>
<proteinExistence type="predicted"/>
<dbReference type="GO" id="GO:0016788">
    <property type="term" value="F:hydrolase activity, acting on ester bonds"/>
    <property type="evidence" value="ECO:0007669"/>
    <property type="project" value="InterPro"/>
</dbReference>
<dbReference type="GO" id="GO:0006308">
    <property type="term" value="P:DNA catabolic process"/>
    <property type="evidence" value="ECO:0007669"/>
    <property type="project" value="InterPro"/>
</dbReference>
<keyword evidence="4" id="KW-0378">Hydrolase</keyword>
<dbReference type="PANTHER" id="PTHR33146">
    <property type="entry name" value="ENDONUCLEASE 4"/>
    <property type="match status" value="1"/>
</dbReference>
<evidence type="ECO:0000256" key="7">
    <source>
        <dbReference type="SAM" id="SignalP"/>
    </source>
</evidence>
<keyword evidence="2" id="KW-0479">Metal-binding</keyword>
<keyword evidence="3" id="KW-0255">Endonuclease</keyword>
<dbReference type="Proteomes" id="UP000242869">
    <property type="component" value="Unassembled WGS sequence"/>
</dbReference>
<evidence type="ECO:0000256" key="4">
    <source>
        <dbReference type="ARBA" id="ARBA00022801"/>
    </source>
</evidence>
<dbReference type="CDD" id="cd11010">
    <property type="entry name" value="S1-P1_nuclease"/>
    <property type="match status" value="1"/>
</dbReference>
<name>A0A1I5APY1_9NEIS</name>
<keyword evidence="5" id="KW-1015">Disulfide bond</keyword>
<reference evidence="9" key="1">
    <citation type="submission" date="2016-10" db="EMBL/GenBank/DDBJ databases">
        <authorList>
            <person name="Varghese N."/>
            <person name="Submissions S."/>
        </authorList>
    </citation>
    <scope>NUCLEOTIDE SEQUENCE [LARGE SCALE GENOMIC DNA]</scope>
    <source>
        <strain evidence="9">DSM 6150</strain>
    </source>
</reference>
<dbReference type="PANTHER" id="PTHR33146:SF26">
    <property type="entry name" value="ENDONUCLEASE 4"/>
    <property type="match status" value="1"/>
</dbReference>
<evidence type="ECO:0000313" key="9">
    <source>
        <dbReference type="Proteomes" id="UP000242869"/>
    </source>
</evidence>
<keyword evidence="1" id="KW-0540">Nuclease</keyword>